<dbReference type="AlphaFoldDB" id="A0A1M5ITJ9"/>
<organism evidence="1 2">
    <name type="scientific">Geodermatophilus nigrescens</name>
    <dbReference type="NCBI Taxonomy" id="1070870"/>
    <lineage>
        <taxon>Bacteria</taxon>
        <taxon>Bacillati</taxon>
        <taxon>Actinomycetota</taxon>
        <taxon>Actinomycetes</taxon>
        <taxon>Geodermatophilales</taxon>
        <taxon>Geodermatophilaceae</taxon>
        <taxon>Geodermatophilus</taxon>
    </lineage>
</organism>
<dbReference type="EMBL" id="FQVX01000002">
    <property type="protein sequence ID" value="SHG31678.1"/>
    <property type="molecule type" value="Genomic_DNA"/>
</dbReference>
<sequence>MRLSNGLEAYSLEIDYKDDYGINSKVSAKIADIGFDIGGSYSSIESTKWVMQGEFAPLHTLPPLHSNDN</sequence>
<name>A0A1M5ITJ9_9ACTN</name>
<proteinExistence type="predicted"/>
<evidence type="ECO:0000313" key="2">
    <source>
        <dbReference type="Proteomes" id="UP000184471"/>
    </source>
</evidence>
<evidence type="ECO:0000313" key="1">
    <source>
        <dbReference type="EMBL" id="SHG31678.1"/>
    </source>
</evidence>
<keyword evidence="2" id="KW-1185">Reference proteome</keyword>
<gene>
    <name evidence="1" type="ORF">SAMN05444351_2214</name>
</gene>
<accession>A0A1M5ITJ9</accession>
<reference evidence="1 2" key="1">
    <citation type="submission" date="2016-11" db="EMBL/GenBank/DDBJ databases">
        <authorList>
            <person name="Jaros S."/>
            <person name="Januszkiewicz K."/>
            <person name="Wedrychowicz H."/>
        </authorList>
    </citation>
    <scope>NUCLEOTIDE SEQUENCE [LARGE SCALE GENOMIC DNA]</scope>
    <source>
        <strain evidence="1 2">DSM 45408</strain>
    </source>
</reference>
<dbReference type="Proteomes" id="UP000184471">
    <property type="component" value="Unassembled WGS sequence"/>
</dbReference>
<protein>
    <submittedName>
        <fullName evidence="1">Uncharacterized protein</fullName>
    </submittedName>
</protein>